<dbReference type="EMBL" id="CP162599">
    <property type="protein sequence ID" value="XDK33819.1"/>
    <property type="molecule type" value="Genomic_DNA"/>
</dbReference>
<proteinExistence type="inferred from homology"/>
<dbReference type="GO" id="GO:0005737">
    <property type="term" value="C:cytoplasm"/>
    <property type="evidence" value="ECO:0007669"/>
    <property type="project" value="UniProtKB-SubCell"/>
</dbReference>
<dbReference type="Gene3D" id="3.40.50.720">
    <property type="entry name" value="NAD(P)-binding Rossmann-like Domain"/>
    <property type="match status" value="1"/>
</dbReference>
<keyword evidence="3" id="KW-0963">Cytoplasm</keyword>
<dbReference type="RefSeq" id="WP_368654497.1">
    <property type="nucleotide sequence ID" value="NZ_CP162599.1"/>
</dbReference>
<keyword evidence="4" id="KW-0521">NADP</keyword>
<accession>A0AB39HNP1</accession>
<gene>
    <name evidence="6" type="ORF">AB4Y30_05560</name>
</gene>
<protein>
    <submittedName>
        <fullName evidence="6">(S)-benzoin forming benzil reductase</fullName>
        <ecNumber evidence="6">1.1.1.320</ecNumber>
    </submittedName>
</protein>
<dbReference type="InterPro" id="IPR036291">
    <property type="entry name" value="NAD(P)-bd_dom_sf"/>
</dbReference>
<dbReference type="EC" id="1.1.1.320" evidence="6"/>
<evidence type="ECO:0000256" key="3">
    <source>
        <dbReference type="ARBA" id="ARBA00022490"/>
    </source>
</evidence>
<dbReference type="PROSITE" id="PS00061">
    <property type="entry name" value="ADH_SHORT"/>
    <property type="match status" value="1"/>
</dbReference>
<dbReference type="InterPro" id="IPR002347">
    <property type="entry name" value="SDR_fam"/>
</dbReference>
<reference evidence="6" key="1">
    <citation type="submission" date="2024-07" db="EMBL/GenBank/DDBJ databases">
        <title>Halotolerant mesophilic bacterium Ornithinibacillus sp. 4-3, sp. nov., isolated from soil.</title>
        <authorList>
            <person name="Sidarenka A.V."/>
            <person name="Guliayeva D.E."/>
            <person name="Leanovich S.I."/>
            <person name="Hileuskaya K.S."/>
            <person name="Akhremchuk A.E."/>
            <person name="Sikolenko M.A."/>
            <person name="Valentovich L.N."/>
        </authorList>
    </citation>
    <scope>NUCLEOTIDE SEQUENCE</scope>
    <source>
        <strain evidence="6">4-3</strain>
    </source>
</reference>
<dbReference type="NCBIfam" id="NF005381">
    <property type="entry name" value="PRK06924.1"/>
    <property type="match status" value="1"/>
</dbReference>
<evidence type="ECO:0000256" key="4">
    <source>
        <dbReference type="ARBA" id="ARBA00022857"/>
    </source>
</evidence>
<organism evidence="6">
    <name type="scientific">Ornithinibacillus sp. 4-3</name>
    <dbReference type="NCBI Taxonomy" id="3231488"/>
    <lineage>
        <taxon>Bacteria</taxon>
        <taxon>Bacillati</taxon>
        <taxon>Bacillota</taxon>
        <taxon>Bacilli</taxon>
        <taxon>Bacillales</taxon>
        <taxon>Bacillaceae</taxon>
        <taxon>Ornithinibacillus</taxon>
    </lineage>
</organism>
<dbReference type="AlphaFoldDB" id="A0AB39HNP1"/>
<dbReference type="PRINTS" id="PR00081">
    <property type="entry name" value="GDHRDH"/>
</dbReference>
<dbReference type="Pfam" id="PF00106">
    <property type="entry name" value="adh_short"/>
    <property type="match status" value="1"/>
</dbReference>
<dbReference type="SUPFAM" id="SSF51735">
    <property type="entry name" value="NAD(P)-binding Rossmann-fold domains"/>
    <property type="match status" value="1"/>
</dbReference>
<sequence length="254" mass="27967">MKYAVVTGASRGLGEAVAKLLLESGIHVFGISRNENKTLVEVAKQNNVDYEHFNCDLGKTEEVNQLLQLMMEHLAKVELTNLYLVNNAAVVEPVNQALNIAGEDLAYHVHINNIAPMLLMNRLLKFSTETDISFIGVNVTSAAALRPVLGWSAYCSSKASINLYTKTVALEQDEYQSGHKVFAFNPGIMDTGMQEAIRSNSEDAFKDVERFKKYKANNDLKSADTVGGILVDIMLDGSNLENGKIYDIQEYIGG</sequence>
<name>A0AB39HNP1_9BACI</name>
<dbReference type="GO" id="GO:0004757">
    <property type="term" value="F:sepiapterin reductase (NADP+) activity"/>
    <property type="evidence" value="ECO:0007669"/>
    <property type="project" value="TreeGrafter"/>
</dbReference>
<evidence type="ECO:0000256" key="1">
    <source>
        <dbReference type="ARBA" id="ARBA00004496"/>
    </source>
</evidence>
<comment type="similarity">
    <text evidence="2">Belongs to the short-chain dehydrogenases/reductases (SDR) family.</text>
</comment>
<dbReference type="PANTHER" id="PTHR44085">
    <property type="entry name" value="SEPIAPTERIN REDUCTASE"/>
    <property type="match status" value="1"/>
</dbReference>
<keyword evidence="5 6" id="KW-0560">Oxidoreductase</keyword>
<dbReference type="GO" id="GO:0006729">
    <property type="term" value="P:tetrahydrobiopterin biosynthetic process"/>
    <property type="evidence" value="ECO:0007669"/>
    <property type="project" value="TreeGrafter"/>
</dbReference>
<evidence type="ECO:0000256" key="5">
    <source>
        <dbReference type="ARBA" id="ARBA00023002"/>
    </source>
</evidence>
<dbReference type="InterPro" id="IPR020904">
    <property type="entry name" value="Sc_DH/Rdtase_CS"/>
</dbReference>
<evidence type="ECO:0000313" key="6">
    <source>
        <dbReference type="EMBL" id="XDK33819.1"/>
    </source>
</evidence>
<dbReference type="InterPro" id="IPR051721">
    <property type="entry name" value="Biopterin_syn/organic_redct"/>
</dbReference>
<comment type="subcellular location">
    <subcellularLocation>
        <location evidence="1">Cytoplasm</location>
    </subcellularLocation>
</comment>
<evidence type="ECO:0000256" key="2">
    <source>
        <dbReference type="ARBA" id="ARBA00006484"/>
    </source>
</evidence>
<dbReference type="PANTHER" id="PTHR44085:SF2">
    <property type="entry name" value="SEPIAPTERIN REDUCTASE"/>
    <property type="match status" value="1"/>
</dbReference>